<feature type="transmembrane region" description="Helical" evidence="1">
    <location>
        <begin position="70"/>
        <end position="91"/>
    </location>
</feature>
<comment type="caution">
    <text evidence="2">The sequence shown here is derived from an EMBL/GenBank/DDBJ whole genome shotgun (WGS) entry which is preliminary data.</text>
</comment>
<name>A0A916SJW6_9MICO</name>
<reference evidence="2" key="2">
    <citation type="submission" date="2020-09" db="EMBL/GenBank/DDBJ databases">
        <authorList>
            <person name="Sun Q."/>
            <person name="Zhou Y."/>
        </authorList>
    </citation>
    <scope>NUCLEOTIDE SEQUENCE</scope>
    <source>
        <strain evidence="2">CGMCC 1.12813</strain>
    </source>
</reference>
<keyword evidence="1" id="KW-1133">Transmembrane helix</keyword>
<dbReference type="AlphaFoldDB" id="A0A916SJW6"/>
<keyword evidence="1" id="KW-0812">Transmembrane</keyword>
<proteinExistence type="predicted"/>
<keyword evidence="1" id="KW-0472">Membrane</keyword>
<dbReference type="RefSeq" id="WP_188509840.1">
    <property type="nucleotide sequence ID" value="NZ_BMGB01000001.1"/>
</dbReference>
<evidence type="ECO:0000313" key="3">
    <source>
        <dbReference type="Proteomes" id="UP000606922"/>
    </source>
</evidence>
<feature type="transmembrane region" description="Helical" evidence="1">
    <location>
        <begin position="38"/>
        <end position="58"/>
    </location>
</feature>
<feature type="transmembrane region" description="Helical" evidence="1">
    <location>
        <begin position="111"/>
        <end position="133"/>
    </location>
</feature>
<evidence type="ECO:0000256" key="1">
    <source>
        <dbReference type="SAM" id="Phobius"/>
    </source>
</evidence>
<dbReference type="Proteomes" id="UP000606922">
    <property type="component" value="Unassembled WGS sequence"/>
</dbReference>
<protein>
    <submittedName>
        <fullName evidence="2">Uncharacterized protein</fullName>
    </submittedName>
</protein>
<dbReference type="EMBL" id="BMGB01000001">
    <property type="protein sequence ID" value="GGA99943.1"/>
    <property type="molecule type" value="Genomic_DNA"/>
</dbReference>
<feature type="transmembrane region" description="Helical" evidence="1">
    <location>
        <begin position="12"/>
        <end position="32"/>
    </location>
</feature>
<keyword evidence="3" id="KW-1185">Reference proteome</keyword>
<accession>A0A916SJW6</accession>
<gene>
    <name evidence="2" type="ORF">GCM10010979_13020</name>
</gene>
<reference evidence="2" key="1">
    <citation type="journal article" date="2014" name="Int. J. Syst. Evol. Microbiol.">
        <title>Complete genome sequence of Corynebacterium casei LMG S-19264T (=DSM 44701T), isolated from a smear-ripened cheese.</title>
        <authorList>
            <consortium name="US DOE Joint Genome Institute (JGI-PGF)"/>
            <person name="Walter F."/>
            <person name="Albersmeier A."/>
            <person name="Kalinowski J."/>
            <person name="Ruckert C."/>
        </authorList>
    </citation>
    <scope>NUCLEOTIDE SEQUENCE</scope>
    <source>
        <strain evidence="2">CGMCC 1.12813</strain>
    </source>
</reference>
<organism evidence="2 3">
    <name type="scientific">Conyzicola nivalis</name>
    <dbReference type="NCBI Taxonomy" id="1477021"/>
    <lineage>
        <taxon>Bacteria</taxon>
        <taxon>Bacillati</taxon>
        <taxon>Actinomycetota</taxon>
        <taxon>Actinomycetes</taxon>
        <taxon>Micrococcales</taxon>
        <taxon>Microbacteriaceae</taxon>
        <taxon>Conyzicola</taxon>
    </lineage>
</organism>
<sequence>MGRTPRERAARLWRWCLAAVLAGVVVAVVSGFLPAGAFVLSIVAAALFVAAVLIGAIAENQTTRRPELTWIVAGILVVWVANSALYLHLVVEANSLVGTVPPQEAIDLLGTLFAAGTTALVAAVILTVAGWVLRPGRWSSLHGPSGQS</sequence>
<evidence type="ECO:0000313" key="2">
    <source>
        <dbReference type="EMBL" id="GGA99943.1"/>
    </source>
</evidence>